<dbReference type="AlphaFoldDB" id="A0A542ZAS5"/>
<protein>
    <submittedName>
        <fullName evidence="2">Uncharacterized protein</fullName>
    </submittedName>
</protein>
<evidence type="ECO:0000313" key="2">
    <source>
        <dbReference type="EMBL" id="TQL57432.1"/>
    </source>
</evidence>
<organism evidence="2 3">
    <name type="scientific">Rarobacter faecitabidus</name>
    <dbReference type="NCBI Taxonomy" id="13243"/>
    <lineage>
        <taxon>Bacteria</taxon>
        <taxon>Bacillati</taxon>
        <taxon>Actinomycetota</taxon>
        <taxon>Actinomycetes</taxon>
        <taxon>Micrococcales</taxon>
        <taxon>Rarobacteraceae</taxon>
        <taxon>Rarobacter</taxon>
    </lineage>
</organism>
<reference evidence="2 3" key="1">
    <citation type="submission" date="2019-06" db="EMBL/GenBank/DDBJ databases">
        <title>Sequencing the genomes of 1000 actinobacteria strains.</title>
        <authorList>
            <person name="Klenk H.-P."/>
        </authorList>
    </citation>
    <scope>NUCLEOTIDE SEQUENCE [LARGE SCALE GENOMIC DNA]</scope>
    <source>
        <strain evidence="2 3">DSM 4813</strain>
    </source>
</reference>
<evidence type="ECO:0000256" key="1">
    <source>
        <dbReference type="SAM" id="MobiDB-lite"/>
    </source>
</evidence>
<accession>A0A542ZAS5</accession>
<feature type="region of interest" description="Disordered" evidence="1">
    <location>
        <begin position="314"/>
        <end position="337"/>
    </location>
</feature>
<keyword evidence="3" id="KW-1185">Reference proteome</keyword>
<gene>
    <name evidence="2" type="ORF">FB461_2166</name>
</gene>
<name>A0A542ZAS5_RARFA</name>
<evidence type="ECO:0000313" key="3">
    <source>
        <dbReference type="Proteomes" id="UP000315389"/>
    </source>
</evidence>
<proteinExistence type="predicted"/>
<dbReference type="EMBL" id="VFOS01000004">
    <property type="protein sequence ID" value="TQL57432.1"/>
    <property type="molecule type" value="Genomic_DNA"/>
</dbReference>
<dbReference type="RefSeq" id="WP_142121920.1">
    <property type="nucleotide sequence ID" value="NZ_BAAASV010000002.1"/>
</dbReference>
<comment type="caution">
    <text evidence="2">The sequence shown here is derived from an EMBL/GenBank/DDBJ whole genome shotgun (WGS) entry which is preliminary data.</text>
</comment>
<sequence length="337" mass="35530">MSEPRKVKVGGIATLAAVVPYLVGHTPEAGSATILGFAGTRMVGPAVHLPDVGSFPEESVRAGFHEAVATTVFSERDIDQFVLLTWGDFPGHETLAVSTLESFQGRKFVHGHVADGFITRIYPHAGLPTPVPIAPEEASLAAATPAPSYAAHLAAWDRTPAQVPWSMIDAAIQDADRLHHSRPLHQILAAARIHLARIVDDASPHAIRETSIVQIAAVMATNTAVRDAIICDVREDPILQQGIKQAALHAPEQIAGDVVATAAMFGFANGDMTSQQVQHFLGQAPDTKLGMLIGHSVAVGIPPRSVATLISELQGAQKAQPSGPGAPTSPQHEEVSR</sequence>
<dbReference type="Proteomes" id="UP000315389">
    <property type="component" value="Unassembled WGS sequence"/>
</dbReference>